<reference evidence="2" key="1">
    <citation type="submission" date="2019-09" db="EMBL/GenBank/DDBJ databases">
        <title>The Mitochondrial Proteome of the Jakobid, Andalucia godoyi, a Protist With the Most Gene-Rich and Bacteria-Like Mitochondrial Genome.</title>
        <authorList>
            <person name="Gray M.W."/>
            <person name="Burger G."/>
            <person name="Derelle R."/>
            <person name="Klimes V."/>
            <person name="Leger M."/>
            <person name="Sarrasin M."/>
            <person name="Vlcek C."/>
            <person name="Roger A.J."/>
            <person name="Elias M."/>
            <person name="Lang B.F."/>
        </authorList>
    </citation>
    <scope>NUCLEOTIDE SEQUENCE</scope>
    <source>
        <strain evidence="2">And28</strain>
    </source>
</reference>
<proteinExistence type="predicted"/>
<gene>
    <name evidence="2" type="ORF">ANDGO_02153</name>
</gene>
<evidence type="ECO:0000313" key="2">
    <source>
        <dbReference type="EMBL" id="KAF0852191.1"/>
    </source>
</evidence>
<dbReference type="AlphaFoldDB" id="A0A8K0AJS1"/>
<organism evidence="2 3">
    <name type="scientific">Andalucia godoyi</name>
    <name type="common">Flagellate</name>
    <dbReference type="NCBI Taxonomy" id="505711"/>
    <lineage>
        <taxon>Eukaryota</taxon>
        <taxon>Discoba</taxon>
        <taxon>Jakobida</taxon>
        <taxon>Andalucina</taxon>
        <taxon>Andaluciidae</taxon>
        <taxon>Andalucia</taxon>
    </lineage>
</organism>
<sequence length="310" mass="34140">MIRLLRPFSTAHLQNCRRGLLHFATGSVCRRFSSSPNGPDIEEEEVSQSLSRRGLRKPTSTSSSPSSATSKKIRQAVIDNEQEDLLVNGLPILDVQKKSAVPRVRVLVTDPCYCTTASELESTLNKRPECGVSLLLPQSVLAKLSKSVVRYGSRTYLGIAGGDLEYKLVGSHSSDSGMTCLIDSSKFPFLKSIMSHLSTRDAVESGTVVASSEHPAPVEPCRKHIAKDKGWILDWESFVIWKESALLQAQAPTHNIFDVFADINSENVEVWRYPKRGVIKGLLFKPPSSEEELPAHHGSSFNVSRGPIQK</sequence>
<evidence type="ECO:0000313" key="3">
    <source>
        <dbReference type="Proteomes" id="UP000799049"/>
    </source>
</evidence>
<keyword evidence="3" id="KW-1185">Reference proteome</keyword>
<dbReference type="EMBL" id="VRVR01000054">
    <property type="protein sequence ID" value="KAF0852191.1"/>
    <property type="molecule type" value="Genomic_DNA"/>
</dbReference>
<protein>
    <submittedName>
        <fullName evidence="2">Putative mitochondrial protein</fullName>
    </submittedName>
</protein>
<dbReference type="Proteomes" id="UP000799049">
    <property type="component" value="Unassembled WGS sequence"/>
</dbReference>
<feature type="compositionally biased region" description="Low complexity" evidence="1">
    <location>
        <begin position="57"/>
        <end position="70"/>
    </location>
</feature>
<name>A0A8K0AJS1_ANDGO</name>
<evidence type="ECO:0000256" key="1">
    <source>
        <dbReference type="SAM" id="MobiDB-lite"/>
    </source>
</evidence>
<accession>A0A8K0AJS1</accession>
<comment type="caution">
    <text evidence="2">The sequence shown here is derived from an EMBL/GenBank/DDBJ whole genome shotgun (WGS) entry which is preliminary data.</text>
</comment>
<feature type="region of interest" description="Disordered" evidence="1">
    <location>
        <begin position="34"/>
        <end position="72"/>
    </location>
</feature>
<feature type="region of interest" description="Disordered" evidence="1">
    <location>
        <begin position="290"/>
        <end position="310"/>
    </location>
</feature>